<proteinExistence type="predicted"/>
<name>A0ABR2E9S7_9ROSI</name>
<gene>
    <name evidence="2" type="ORF">V6N12_031049</name>
</gene>
<comment type="caution">
    <text evidence="2">The sequence shown here is derived from an EMBL/GenBank/DDBJ whole genome shotgun (WGS) entry which is preliminary data.</text>
</comment>
<dbReference type="Gene3D" id="1.10.340.70">
    <property type="match status" value="1"/>
</dbReference>
<dbReference type="Proteomes" id="UP001472677">
    <property type="component" value="Unassembled WGS sequence"/>
</dbReference>
<evidence type="ECO:0000313" key="2">
    <source>
        <dbReference type="EMBL" id="KAK8554071.1"/>
    </source>
</evidence>
<dbReference type="InterPro" id="IPR001584">
    <property type="entry name" value="Integrase_cat-core"/>
</dbReference>
<reference evidence="2 3" key="1">
    <citation type="journal article" date="2024" name="G3 (Bethesda)">
        <title>Genome assembly of Hibiscus sabdariffa L. provides insights into metabolisms of medicinal natural products.</title>
        <authorList>
            <person name="Kim T."/>
        </authorList>
    </citation>
    <scope>NUCLEOTIDE SEQUENCE [LARGE SCALE GENOMIC DNA]</scope>
    <source>
        <strain evidence="2">TK-2024</strain>
        <tissue evidence="2">Old leaves</tissue>
    </source>
</reference>
<evidence type="ECO:0000313" key="3">
    <source>
        <dbReference type="Proteomes" id="UP001472677"/>
    </source>
</evidence>
<dbReference type="Pfam" id="PF17921">
    <property type="entry name" value="Integrase_H2C2"/>
    <property type="match status" value="1"/>
</dbReference>
<dbReference type="InterPro" id="IPR041588">
    <property type="entry name" value="Integrase_H2C2"/>
</dbReference>
<sequence>MPVDQQTAPWYANYVNYIVSGIIPHNLNYQGRKRFKHNTKSYFWDEPFLFKQCVDQVIRRCVPENEQQHVLEQCHASAYGGHFGGSRTAAKVLQSGLFWPHLHRDAQNFCQQCDKCQRTVNISRRNEMPLKNILEVELFDVWGIDFMGPFPSSFGNIYIILDVDYVSKWVEAIATTHNDAKTVKRFLKKNIFTHVGVPRAIISDEGRHFDNRSIAAALKKLGVTHKLSIAYHPQTNGHAEVSNSEIKSILEKVVNPNRKD</sequence>
<dbReference type="InterPro" id="IPR052160">
    <property type="entry name" value="Gypsy_RT_Integrase-like"/>
</dbReference>
<accession>A0ABR2E9S7</accession>
<protein>
    <recommendedName>
        <fullName evidence="1">Integrase catalytic domain-containing protein</fullName>
    </recommendedName>
</protein>
<dbReference type="InterPro" id="IPR036397">
    <property type="entry name" value="RNaseH_sf"/>
</dbReference>
<dbReference type="Gene3D" id="3.30.420.10">
    <property type="entry name" value="Ribonuclease H-like superfamily/Ribonuclease H"/>
    <property type="match status" value="1"/>
</dbReference>
<dbReference type="PROSITE" id="PS50994">
    <property type="entry name" value="INTEGRASE"/>
    <property type="match status" value="1"/>
</dbReference>
<keyword evidence="3" id="KW-1185">Reference proteome</keyword>
<dbReference type="Pfam" id="PF00665">
    <property type="entry name" value="rve"/>
    <property type="match status" value="1"/>
</dbReference>
<dbReference type="PANTHER" id="PTHR47266">
    <property type="entry name" value="ENDONUCLEASE-RELATED"/>
    <property type="match status" value="1"/>
</dbReference>
<dbReference type="SUPFAM" id="SSF53098">
    <property type="entry name" value="Ribonuclease H-like"/>
    <property type="match status" value="1"/>
</dbReference>
<dbReference type="EMBL" id="JBBPBM010000019">
    <property type="protein sequence ID" value="KAK8554071.1"/>
    <property type="molecule type" value="Genomic_DNA"/>
</dbReference>
<evidence type="ECO:0000259" key="1">
    <source>
        <dbReference type="PROSITE" id="PS50994"/>
    </source>
</evidence>
<dbReference type="InterPro" id="IPR012337">
    <property type="entry name" value="RNaseH-like_sf"/>
</dbReference>
<organism evidence="2 3">
    <name type="scientific">Hibiscus sabdariffa</name>
    <name type="common">roselle</name>
    <dbReference type="NCBI Taxonomy" id="183260"/>
    <lineage>
        <taxon>Eukaryota</taxon>
        <taxon>Viridiplantae</taxon>
        <taxon>Streptophyta</taxon>
        <taxon>Embryophyta</taxon>
        <taxon>Tracheophyta</taxon>
        <taxon>Spermatophyta</taxon>
        <taxon>Magnoliopsida</taxon>
        <taxon>eudicotyledons</taxon>
        <taxon>Gunneridae</taxon>
        <taxon>Pentapetalae</taxon>
        <taxon>rosids</taxon>
        <taxon>malvids</taxon>
        <taxon>Malvales</taxon>
        <taxon>Malvaceae</taxon>
        <taxon>Malvoideae</taxon>
        <taxon>Hibiscus</taxon>
    </lineage>
</organism>
<feature type="domain" description="Integrase catalytic" evidence="1">
    <location>
        <begin position="125"/>
        <end position="260"/>
    </location>
</feature>